<evidence type="ECO:0000256" key="2">
    <source>
        <dbReference type="ARBA" id="ARBA00022692"/>
    </source>
</evidence>
<dbReference type="InterPro" id="IPR013106">
    <property type="entry name" value="Ig_V-set"/>
</dbReference>
<dbReference type="SUPFAM" id="SSF48726">
    <property type="entry name" value="Immunoglobulin"/>
    <property type="match status" value="1"/>
</dbReference>
<dbReference type="AlphaFoldDB" id="A0A556TL85"/>
<evidence type="ECO:0000313" key="6">
    <source>
        <dbReference type="EMBL" id="TSK18106.1"/>
    </source>
</evidence>
<dbReference type="InterPro" id="IPR036179">
    <property type="entry name" value="Ig-like_dom_sf"/>
</dbReference>
<dbReference type="GO" id="GO:0005886">
    <property type="term" value="C:plasma membrane"/>
    <property type="evidence" value="ECO:0007669"/>
    <property type="project" value="TreeGrafter"/>
</dbReference>
<evidence type="ECO:0000256" key="1">
    <source>
        <dbReference type="ARBA" id="ARBA00004370"/>
    </source>
</evidence>
<reference evidence="6 7" key="1">
    <citation type="journal article" date="2019" name="Genome Biol. Evol.">
        <title>Whole-Genome Sequencing of the Giant Devil Catfish, Bagarius yarrelli.</title>
        <authorList>
            <person name="Jiang W."/>
            <person name="Lv Y."/>
            <person name="Cheng L."/>
            <person name="Yang K."/>
            <person name="Chao B."/>
            <person name="Wang X."/>
            <person name="Li Y."/>
            <person name="Pan X."/>
            <person name="You X."/>
            <person name="Zhang Y."/>
            <person name="Yang J."/>
            <person name="Li J."/>
            <person name="Zhang X."/>
            <person name="Liu S."/>
            <person name="Sun C."/>
            <person name="Yang J."/>
            <person name="Shi Q."/>
        </authorList>
    </citation>
    <scope>NUCLEOTIDE SEQUENCE [LARGE SCALE GENOMIC DNA]</scope>
    <source>
        <strain evidence="6">JWS20170419001</strain>
        <tissue evidence="6">Muscle</tissue>
    </source>
</reference>
<comment type="caution">
    <text evidence="6">The sequence shown here is derived from an EMBL/GenBank/DDBJ whole genome shotgun (WGS) entry which is preliminary data.</text>
</comment>
<dbReference type="OrthoDB" id="8959642at2759"/>
<evidence type="ECO:0000256" key="3">
    <source>
        <dbReference type="ARBA" id="ARBA00023136"/>
    </source>
</evidence>
<dbReference type="InterPro" id="IPR013783">
    <property type="entry name" value="Ig-like_fold"/>
</dbReference>
<dbReference type="GO" id="GO:0004888">
    <property type="term" value="F:transmembrane signaling receptor activity"/>
    <property type="evidence" value="ECO:0007669"/>
    <property type="project" value="TreeGrafter"/>
</dbReference>
<keyword evidence="4" id="KW-1133">Transmembrane helix</keyword>
<dbReference type="InterPro" id="IPR050671">
    <property type="entry name" value="CD300_family_receptors"/>
</dbReference>
<dbReference type="Proteomes" id="UP000319801">
    <property type="component" value="Unassembled WGS sequence"/>
</dbReference>
<accession>A0A556TL85</accession>
<proteinExistence type="predicted"/>
<protein>
    <submittedName>
        <fullName evidence="6">CMRF35-like molecule 9</fullName>
    </submittedName>
</protein>
<comment type="subcellular location">
    <subcellularLocation>
        <location evidence="1">Membrane</location>
    </subcellularLocation>
</comment>
<evidence type="ECO:0000256" key="4">
    <source>
        <dbReference type="SAM" id="Phobius"/>
    </source>
</evidence>
<dbReference type="Gene3D" id="2.60.40.10">
    <property type="entry name" value="Immunoglobulins"/>
    <property type="match status" value="1"/>
</dbReference>
<dbReference type="EMBL" id="VCAZ01000004">
    <property type="protein sequence ID" value="TSK18106.1"/>
    <property type="molecule type" value="Genomic_DNA"/>
</dbReference>
<feature type="transmembrane region" description="Helical" evidence="4">
    <location>
        <begin position="285"/>
        <end position="307"/>
    </location>
</feature>
<evidence type="ECO:0000259" key="5">
    <source>
        <dbReference type="Pfam" id="PF07686"/>
    </source>
</evidence>
<feature type="domain" description="Immunoglobulin V-set" evidence="5">
    <location>
        <begin position="23"/>
        <end position="115"/>
    </location>
</feature>
<keyword evidence="7" id="KW-1185">Reference proteome</keyword>
<keyword evidence="3 4" id="KW-0472">Membrane</keyword>
<gene>
    <name evidence="6" type="ORF">Baya_1486</name>
</gene>
<sequence length="441" mass="49078">MFTSVVSILGTGIIAIVSEKGIEGVPAVFGCSYPAEYKTFPKSFCKERNTECETLLQTDSQNDWKIEGRLSLHDNKEKHMFVVTIKNLSLEDEGRYGCGVRNPEIYLFTVVDLSVMNGFVGVSFYVGAFFGAVLLLSSIFCVFKRRVMKGSAGTTENMKDVCVYDEIQHGNPAEQNTSETPEVPPGPDSYPVCITVYSTLTNQKEAAKLTDILQTNRESCGIKESSDPADNKTKPKNCLVEFPDAQDVCLSRGCDVEYSTVSNQNPIYSLVVAPKTKINSAPGTSAAIILSVFVVLILFAVVLYMFIKWRRNKRDHTSSSNTDQLNNRQLEHTADDYEEIKDYNIRHNIHTIYKNTKLPVNSSDSPAGLEHTAEDVDEINNTEPYSELCEDATMAEAPTGSLDSPTDLTQSHEYNEVNFLPNSQCFEHEFASSFAIKEMNE</sequence>
<dbReference type="PANTHER" id="PTHR11860">
    <property type="entry name" value="POLYMERIC-IMMUNOGLOBULIN RECEPTOR"/>
    <property type="match status" value="1"/>
</dbReference>
<dbReference type="Pfam" id="PF07686">
    <property type="entry name" value="V-set"/>
    <property type="match status" value="1"/>
</dbReference>
<feature type="transmembrane region" description="Helical" evidence="4">
    <location>
        <begin position="122"/>
        <end position="143"/>
    </location>
</feature>
<name>A0A556TL85_BAGYA</name>
<keyword evidence="2 4" id="KW-0812">Transmembrane</keyword>
<organism evidence="6 7">
    <name type="scientific">Bagarius yarrelli</name>
    <name type="common">Goonch</name>
    <name type="synonym">Bagrus yarrelli</name>
    <dbReference type="NCBI Taxonomy" id="175774"/>
    <lineage>
        <taxon>Eukaryota</taxon>
        <taxon>Metazoa</taxon>
        <taxon>Chordata</taxon>
        <taxon>Craniata</taxon>
        <taxon>Vertebrata</taxon>
        <taxon>Euteleostomi</taxon>
        <taxon>Actinopterygii</taxon>
        <taxon>Neopterygii</taxon>
        <taxon>Teleostei</taxon>
        <taxon>Ostariophysi</taxon>
        <taxon>Siluriformes</taxon>
        <taxon>Sisoridae</taxon>
        <taxon>Sisorinae</taxon>
        <taxon>Bagarius</taxon>
    </lineage>
</organism>
<evidence type="ECO:0000313" key="7">
    <source>
        <dbReference type="Proteomes" id="UP000319801"/>
    </source>
</evidence>
<dbReference type="PANTHER" id="PTHR11860:SF118">
    <property type="entry name" value="CMRF35-LIKE MOLECULE 3-RELATED"/>
    <property type="match status" value="1"/>
</dbReference>